<dbReference type="PANTHER" id="PTHR24559:SF444">
    <property type="entry name" value="REVERSE TRANSCRIPTASE DOMAIN-CONTAINING PROTEIN"/>
    <property type="match status" value="1"/>
</dbReference>
<keyword evidence="2" id="KW-1185">Reference proteome</keyword>
<evidence type="ECO:0000313" key="1">
    <source>
        <dbReference type="EMBL" id="KIJ29457.1"/>
    </source>
</evidence>
<accession>A0A0C9UKY3</accession>
<protein>
    <submittedName>
        <fullName evidence="1">Unplaced genomic scaffold SPHSTscaffold_207, whole genome shotgun sequence</fullName>
    </submittedName>
</protein>
<dbReference type="InterPro" id="IPR043502">
    <property type="entry name" value="DNA/RNA_pol_sf"/>
</dbReference>
<dbReference type="HOGENOM" id="CLU_000384_42_4_1"/>
<feature type="non-terminal residue" evidence="1">
    <location>
        <position position="138"/>
    </location>
</feature>
<dbReference type="InterPro" id="IPR053134">
    <property type="entry name" value="RNA-dir_DNA_polymerase"/>
</dbReference>
<dbReference type="EMBL" id="KN837282">
    <property type="protein sequence ID" value="KIJ29457.1"/>
    <property type="molecule type" value="Genomic_DNA"/>
</dbReference>
<reference evidence="1 2" key="1">
    <citation type="submission" date="2014-06" db="EMBL/GenBank/DDBJ databases">
        <title>Evolutionary Origins and Diversification of the Mycorrhizal Mutualists.</title>
        <authorList>
            <consortium name="DOE Joint Genome Institute"/>
            <consortium name="Mycorrhizal Genomics Consortium"/>
            <person name="Kohler A."/>
            <person name="Kuo A."/>
            <person name="Nagy L.G."/>
            <person name="Floudas D."/>
            <person name="Copeland A."/>
            <person name="Barry K.W."/>
            <person name="Cichocki N."/>
            <person name="Veneault-Fourrey C."/>
            <person name="LaButti K."/>
            <person name="Lindquist E.A."/>
            <person name="Lipzen A."/>
            <person name="Lundell T."/>
            <person name="Morin E."/>
            <person name="Murat C."/>
            <person name="Riley R."/>
            <person name="Ohm R."/>
            <person name="Sun H."/>
            <person name="Tunlid A."/>
            <person name="Henrissat B."/>
            <person name="Grigoriev I.V."/>
            <person name="Hibbett D.S."/>
            <person name="Martin F."/>
        </authorList>
    </citation>
    <scope>NUCLEOTIDE SEQUENCE [LARGE SCALE GENOMIC DNA]</scope>
    <source>
        <strain evidence="1 2">SS14</strain>
    </source>
</reference>
<feature type="non-terminal residue" evidence="1">
    <location>
        <position position="1"/>
    </location>
</feature>
<sequence>QDVTETHIPEYLREFKDVFSKKSFNSLLHEKIWDHAIELIPDAKPMNTKVYPLSPAEQAELDAFLQENLDSRRIRLSKFPMASPVFFIKKKDDGTLWLVQDYQVLNRITIKNRYPIPLISELVNQLHSAKYFTKLDVR</sequence>
<dbReference type="Gene3D" id="3.10.10.10">
    <property type="entry name" value="HIV Type 1 Reverse Transcriptase, subunit A, domain 1"/>
    <property type="match status" value="1"/>
</dbReference>
<evidence type="ECO:0000313" key="2">
    <source>
        <dbReference type="Proteomes" id="UP000054279"/>
    </source>
</evidence>
<dbReference type="OrthoDB" id="3262920at2759"/>
<gene>
    <name evidence="1" type="ORF">M422DRAFT_131765</name>
</gene>
<dbReference type="SUPFAM" id="SSF56672">
    <property type="entry name" value="DNA/RNA polymerases"/>
    <property type="match status" value="1"/>
</dbReference>
<organism evidence="1 2">
    <name type="scientific">Sphaerobolus stellatus (strain SS14)</name>
    <dbReference type="NCBI Taxonomy" id="990650"/>
    <lineage>
        <taxon>Eukaryota</taxon>
        <taxon>Fungi</taxon>
        <taxon>Dikarya</taxon>
        <taxon>Basidiomycota</taxon>
        <taxon>Agaricomycotina</taxon>
        <taxon>Agaricomycetes</taxon>
        <taxon>Phallomycetidae</taxon>
        <taxon>Geastrales</taxon>
        <taxon>Sphaerobolaceae</taxon>
        <taxon>Sphaerobolus</taxon>
    </lineage>
</organism>
<dbReference type="PANTHER" id="PTHR24559">
    <property type="entry name" value="TRANSPOSON TY3-I GAG-POL POLYPROTEIN"/>
    <property type="match status" value="1"/>
</dbReference>
<dbReference type="Proteomes" id="UP000054279">
    <property type="component" value="Unassembled WGS sequence"/>
</dbReference>
<dbReference type="AlphaFoldDB" id="A0A0C9UKY3"/>
<proteinExistence type="predicted"/>
<name>A0A0C9UKY3_SPHS4</name>